<dbReference type="InterPro" id="IPR005490">
    <property type="entry name" value="LD_TPept_cat_dom"/>
</dbReference>
<dbReference type="Gene3D" id="2.40.440.10">
    <property type="entry name" value="L,D-transpeptidase catalytic domain-like"/>
    <property type="match status" value="1"/>
</dbReference>
<evidence type="ECO:0000256" key="6">
    <source>
        <dbReference type="ARBA" id="ARBA00023316"/>
    </source>
</evidence>
<proteinExistence type="inferred from homology"/>
<dbReference type="OrthoDB" id="9787225at2"/>
<keyword evidence="6 7" id="KW-0961">Cell wall biogenesis/degradation</keyword>
<dbReference type="InterPro" id="IPR038063">
    <property type="entry name" value="Transpep_catalytic_dom"/>
</dbReference>
<dbReference type="SUPFAM" id="SSF141523">
    <property type="entry name" value="L,D-transpeptidase catalytic domain-like"/>
    <property type="match status" value="1"/>
</dbReference>
<feature type="active site" description="Proton donor/acceptor" evidence="7">
    <location>
        <position position="139"/>
    </location>
</feature>
<keyword evidence="3" id="KW-0808">Transferase</keyword>
<dbReference type="PROSITE" id="PS52029">
    <property type="entry name" value="LD_TPASE"/>
    <property type="match status" value="1"/>
</dbReference>
<comment type="caution">
    <text evidence="9">The sequence shown here is derived from an EMBL/GenBank/DDBJ whole genome shotgun (WGS) entry which is preliminary data.</text>
</comment>
<evidence type="ECO:0000256" key="3">
    <source>
        <dbReference type="ARBA" id="ARBA00022679"/>
    </source>
</evidence>
<evidence type="ECO:0000313" key="9">
    <source>
        <dbReference type="EMBL" id="TVU73788.1"/>
    </source>
</evidence>
<evidence type="ECO:0000256" key="2">
    <source>
        <dbReference type="ARBA" id="ARBA00005992"/>
    </source>
</evidence>
<dbReference type="RefSeq" id="WP_088742558.1">
    <property type="nucleotide sequence ID" value="NZ_CAWOWR010000001.1"/>
</dbReference>
<evidence type="ECO:0000256" key="4">
    <source>
        <dbReference type="ARBA" id="ARBA00022960"/>
    </source>
</evidence>
<name>A0A558HXG2_9GAMM</name>
<dbReference type="GO" id="GO:0016740">
    <property type="term" value="F:transferase activity"/>
    <property type="evidence" value="ECO:0007669"/>
    <property type="project" value="UniProtKB-KW"/>
</dbReference>
<dbReference type="AlphaFoldDB" id="A0A558HXG2"/>
<dbReference type="GO" id="GO:0004180">
    <property type="term" value="F:carboxypeptidase activity"/>
    <property type="evidence" value="ECO:0007669"/>
    <property type="project" value="UniProtKB-ARBA"/>
</dbReference>
<dbReference type="UniPathway" id="UPA00219"/>
<evidence type="ECO:0000259" key="8">
    <source>
        <dbReference type="PROSITE" id="PS52029"/>
    </source>
</evidence>
<accession>A0A558HXG2</accession>
<evidence type="ECO:0000256" key="1">
    <source>
        <dbReference type="ARBA" id="ARBA00004752"/>
    </source>
</evidence>
<evidence type="ECO:0000256" key="5">
    <source>
        <dbReference type="ARBA" id="ARBA00022984"/>
    </source>
</evidence>
<evidence type="ECO:0000256" key="7">
    <source>
        <dbReference type="PROSITE-ProRule" id="PRU01373"/>
    </source>
</evidence>
<dbReference type="Pfam" id="PF03734">
    <property type="entry name" value="YkuD"/>
    <property type="match status" value="1"/>
</dbReference>
<gene>
    <name evidence="9" type="ORF">FQP86_01590</name>
</gene>
<protein>
    <submittedName>
        <fullName evidence="9">L,D-transpeptidase</fullName>
    </submittedName>
</protein>
<dbReference type="CDD" id="cd16913">
    <property type="entry name" value="YkuD_like"/>
    <property type="match status" value="1"/>
</dbReference>
<dbReference type="GO" id="GO:0009252">
    <property type="term" value="P:peptidoglycan biosynthetic process"/>
    <property type="evidence" value="ECO:0007669"/>
    <property type="project" value="UniProtKB-UniPathway"/>
</dbReference>
<dbReference type="GO" id="GO:0008360">
    <property type="term" value="P:regulation of cell shape"/>
    <property type="evidence" value="ECO:0007669"/>
    <property type="project" value="UniProtKB-UniRule"/>
</dbReference>
<dbReference type="GO" id="GO:0071555">
    <property type="term" value="P:cell wall organization"/>
    <property type="evidence" value="ECO:0007669"/>
    <property type="project" value="UniProtKB-UniRule"/>
</dbReference>
<comment type="similarity">
    <text evidence="2">Belongs to the YkuD family.</text>
</comment>
<feature type="active site" description="Nucleophile" evidence="7">
    <location>
        <position position="155"/>
    </location>
</feature>
<sequence>MVCWVRVDLKRQWLEIRSDAPTGDRRSPPAEAVGDTLIYACAISSGLNGSGEVEGSGCTPTGWHVIRAAIGGGHPEGAVYRGRRFTREVFSSELAAEHPTRDWILTRILWLSGRESGINRGRNASGERVDSLRRYIYFHGTPVWEPMGVAASHGCIRLRDPDLLCLFQHALPGTLVLLHD</sequence>
<keyword evidence="10" id="KW-1185">Reference proteome</keyword>
<dbReference type="Proteomes" id="UP000319941">
    <property type="component" value="Unassembled WGS sequence"/>
</dbReference>
<comment type="pathway">
    <text evidence="1 7">Cell wall biogenesis; peptidoglycan biosynthesis.</text>
</comment>
<feature type="domain" description="L,D-TPase catalytic" evidence="8">
    <location>
        <begin position="3"/>
        <end position="179"/>
    </location>
</feature>
<evidence type="ECO:0000313" key="10">
    <source>
        <dbReference type="Proteomes" id="UP000319941"/>
    </source>
</evidence>
<organism evidence="9 10">
    <name type="scientific">Cobetia crustatorum</name>
    <dbReference type="NCBI Taxonomy" id="553385"/>
    <lineage>
        <taxon>Bacteria</taxon>
        <taxon>Pseudomonadati</taxon>
        <taxon>Pseudomonadota</taxon>
        <taxon>Gammaproteobacteria</taxon>
        <taxon>Oceanospirillales</taxon>
        <taxon>Halomonadaceae</taxon>
        <taxon>Cobetia</taxon>
    </lineage>
</organism>
<keyword evidence="5 7" id="KW-0573">Peptidoglycan synthesis</keyword>
<dbReference type="EMBL" id="VNFH01000001">
    <property type="protein sequence ID" value="TVU73788.1"/>
    <property type="molecule type" value="Genomic_DNA"/>
</dbReference>
<keyword evidence="4 7" id="KW-0133">Cell shape</keyword>
<reference evidence="9 10" key="1">
    <citation type="submission" date="2019-07" db="EMBL/GenBank/DDBJ databases">
        <title>Diversity of Bacteria from Kongsfjorden, Arctic.</title>
        <authorList>
            <person name="Yu Y."/>
        </authorList>
    </citation>
    <scope>NUCLEOTIDE SEQUENCE [LARGE SCALE GENOMIC DNA]</scope>
    <source>
        <strain evidence="9 10">SM1923</strain>
    </source>
</reference>